<protein>
    <submittedName>
        <fullName evidence="1">Uncharacterized protein</fullName>
    </submittedName>
</protein>
<organism evidence="1 2">
    <name type="scientific">Lysobacter enzymogenes</name>
    <dbReference type="NCBI Taxonomy" id="69"/>
    <lineage>
        <taxon>Bacteria</taxon>
        <taxon>Pseudomonadati</taxon>
        <taxon>Pseudomonadota</taxon>
        <taxon>Gammaproteobacteria</taxon>
        <taxon>Lysobacterales</taxon>
        <taxon>Lysobacteraceae</taxon>
        <taxon>Lysobacter</taxon>
    </lineage>
</organism>
<dbReference type="AlphaFoldDB" id="A0A0S2DJN2"/>
<sequence>MSVTVWGLLCPLLFVAGLVALARTIGSLLRLLDRALVARVPARSGERLSVPAGRYDLCIEGRTLSPDFLGVHYALHEAAGGEPIAVHRKYLSRTKVSGLGSTRISTGWFELARDSELSLSVDGMSPQAQQRAWIVVQRPVGAGIALRVVLLVLAGFATIGGLVGSVHAWLLP</sequence>
<dbReference type="Proteomes" id="UP000061569">
    <property type="component" value="Chromosome"/>
</dbReference>
<reference evidence="1 2" key="1">
    <citation type="submission" date="2015-11" db="EMBL/GenBank/DDBJ databases">
        <title>Genome sequences of Lysobacter enzymogenes strain C3 and Lysobacter antibioticus ATCC 29479.</title>
        <authorList>
            <person name="Kobayashi D.Y."/>
        </authorList>
    </citation>
    <scope>NUCLEOTIDE SEQUENCE [LARGE SCALE GENOMIC DNA]</scope>
    <source>
        <strain evidence="1 2">C3</strain>
    </source>
</reference>
<evidence type="ECO:0000313" key="2">
    <source>
        <dbReference type="Proteomes" id="UP000061569"/>
    </source>
</evidence>
<proteinExistence type="predicted"/>
<evidence type="ECO:0000313" key="1">
    <source>
        <dbReference type="EMBL" id="ALN58690.1"/>
    </source>
</evidence>
<gene>
    <name evidence="1" type="ORF">GLE_3344</name>
</gene>
<dbReference type="KEGG" id="lez:GLE_3344"/>
<name>A0A0S2DJN2_LYSEN</name>
<dbReference type="OrthoDB" id="9910827at2"/>
<dbReference type="PATRIC" id="fig|69.6.peg.3294"/>
<dbReference type="STRING" id="69.GLE_3344"/>
<accession>A0A0S2DJN2</accession>
<dbReference type="EMBL" id="CP013140">
    <property type="protein sequence ID" value="ALN58690.1"/>
    <property type="molecule type" value="Genomic_DNA"/>
</dbReference>